<dbReference type="STRING" id="29367.CLPUN_17720"/>
<dbReference type="EMBL" id="LZZM01000113">
    <property type="protein sequence ID" value="OOM79045.1"/>
    <property type="molecule type" value="Genomic_DNA"/>
</dbReference>
<evidence type="ECO:0008006" key="5">
    <source>
        <dbReference type="Google" id="ProtNLM"/>
    </source>
</evidence>
<keyword evidence="2" id="KW-0472">Membrane</keyword>
<accession>A0A1S8TNP6</accession>
<dbReference type="RefSeq" id="WP_077846941.1">
    <property type="nucleotide sequence ID" value="NZ_LZZM01000113.1"/>
</dbReference>
<reference evidence="3 4" key="1">
    <citation type="submission" date="2016-05" db="EMBL/GenBank/DDBJ databases">
        <title>Microbial solvent formation.</title>
        <authorList>
            <person name="Poehlein A."/>
            <person name="Montoya Solano J.D."/>
            <person name="Flitsch S."/>
            <person name="Krabben P."/>
            <person name="Duerre P."/>
            <person name="Daniel R."/>
        </authorList>
    </citation>
    <scope>NUCLEOTIDE SEQUENCE [LARGE SCALE GENOMIC DNA]</scope>
    <source>
        <strain evidence="3 4">DSM 2619</strain>
    </source>
</reference>
<keyword evidence="4" id="KW-1185">Reference proteome</keyword>
<evidence type="ECO:0000256" key="2">
    <source>
        <dbReference type="SAM" id="Phobius"/>
    </source>
</evidence>
<keyword evidence="2" id="KW-1133">Transmembrane helix</keyword>
<feature type="transmembrane region" description="Helical" evidence="2">
    <location>
        <begin position="7"/>
        <end position="24"/>
    </location>
</feature>
<keyword evidence="2" id="KW-0812">Transmembrane</keyword>
<comment type="caution">
    <text evidence="3">The sequence shown here is derived from an EMBL/GenBank/DDBJ whole genome shotgun (WGS) entry which is preliminary data.</text>
</comment>
<dbReference type="AlphaFoldDB" id="A0A1S8TNP6"/>
<protein>
    <recommendedName>
        <fullName evidence="5">DUF445 domain-containing protein</fullName>
    </recommendedName>
</protein>
<gene>
    <name evidence="3" type="ORF">CLPUN_17720</name>
</gene>
<dbReference type="Proteomes" id="UP000190890">
    <property type="component" value="Unassembled WGS sequence"/>
</dbReference>
<name>A0A1S8TNP6_9CLOT</name>
<sequence length="415" mass="47520">MNKYKATIILIIVSIGFFVTYPFNNTFIGGLLSSGFCAAMIGGAADWFGVSALFRKPLGIPFKTEIIPRNREKIFNALSDMVGDELLTKDNINEMINKNSISKLLIKYLSKNEEKQQLKEVAVKIVQDIIWKINPEEAGKLIEGLVKDNILNIKISTIIATATEVSIKKGYDIKLINFIVDELIKLSKTEQVSQLIVTLVEETLEAYENGMKRRVFVNKVIFDMLLQLSPYDIALIVQNKLVDSLRDLKDPTHPTREKFNQWVDAKIIELKSDSKLQQKIENWKLAQLNNMEIHNQISEFIKTIRDRVSENSSELTNLNKKTEEEISKVIDEFQVNLQWQNKVDYKVKNLLSQFVDNNHNKISVMVKENLNKFTNDMLVKLIETKVGNDLQMIRINGSVVGGFVGMVIFILTFWI</sequence>
<evidence type="ECO:0000313" key="4">
    <source>
        <dbReference type="Proteomes" id="UP000190890"/>
    </source>
</evidence>
<keyword evidence="1" id="KW-0175">Coiled coil</keyword>
<proteinExistence type="predicted"/>
<feature type="transmembrane region" description="Helical" evidence="2">
    <location>
        <begin position="30"/>
        <end position="54"/>
    </location>
</feature>
<dbReference type="OrthoDB" id="9769590at2"/>
<dbReference type="PANTHER" id="PTHR38442">
    <property type="entry name" value="INNER MEMBRANE PROTEIN-RELATED"/>
    <property type="match status" value="1"/>
</dbReference>
<organism evidence="3 4">
    <name type="scientific">Clostridium puniceum</name>
    <dbReference type="NCBI Taxonomy" id="29367"/>
    <lineage>
        <taxon>Bacteria</taxon>
        <taxon>Bacillati</taxon>
        <taxon>Bacillota</taxon>
        <taxon>Clostridia</taxon>
        <taxon>Eubacteriales</taxon>
        <taxon>Clostridiaceae</taxon>
        <taxon>Clostridium</taxon>
    </lineage>
</organism>
<feature type="transmembrane region" description="Helical" evidence="2">
    <location>
        <begin position="395"/>
        <end position="414"/>
    </location>
</feature>
<evidence type="ECO:0000256" key="1">
    <source>
        <dbReference type="SAM" id="Coils"/>
    </source>
</evidence>
<dbReference type="Pfam" id="PF04286">
    <property type="entry name" value="DUF445"/>
    <property type="match status" value="1"/>
</dbReference>
<dbReference type="InterPro" id="IPR007383">
    <property type="entry name" value="DUF445"/>
</dbReference>
<feature type="coiled-coil region" evidence="1">
    <location>
        <begin position="305"/>
        <end position="332"/>
    </location>
</feature>
<evidence type="ECO:0000313" key="3">
    <source>
        <dbReference type="EMBL" id="OOM79045.1"/>
    </source>
</evidence>
<dbReference type="PANTHER" id="PTHR38442:SF1">
    <property type="entry name" value="INNER MEMBRANE PROTEIN"/>
    <property type="match status" value="1"/>
</dbReference>
<dbReference type="GO" id="GO:0005886">
    <property type="term" value="C:plasma membrane"/>
    <property type="evidence" value="ECO:0007669"/>
    <property type="project" value="TreeGrafter"/>
</dbReference>